<sequence>MGKGFLAGAGVGLVVSALVLGALSLMLPLSPPLVLPGGTGPGEAAAPEPGPPAAPGPAEPGRVTAPRPVLPQIPATPGAVARAPAPDRDPSGADTELPSPQGIAGEPEEDAAVAEVAPVAVVLIDTGLDADERGLLSAFSIPFTIGLDARRADLAEAVGAWQSAGQEVVLLAPASTAAVAPVTGLPQGLRWMRLPAERLSEGFLAENGDALTVAGAGIPFHRLEGEPAAALAGVAPVAAQENGAILFAPARADILAALTGRPGAQAGVSFAPLSALLDR</sequence>
<keyword evidence="3" id="KW-1185">Reference proteome</keyword>
<name>A0ABW4S3X6_9RHOB</name>
<dbReference type="RefSeq" id="WP_390260854.1">
    <property type="nucleotide sequence ID" value="NZ_JBHUGH010000006.1"/>
</dbReference>
<feature type="compositionally biased region" description="Pro residues" evidence="1">
    <location>
        <begin position="48"/>
        <end position="58"/>
    </location>
</feature>
<gene>
    <name evidence="2" type="ORF">ACFSGJ_08810</name>
</gene>
<accession>A0ABW4S3X6</accession>
<reference evidence="3" key="1">
    <citation type="journal article" date="2019" name="Int. J. Syst. Evol. Microbiol.">
        <title>The Global Catalogue of Microorganisms (GCM) 10K type strain sequencing project: providing services to taxonomists for standard genome sequencing and annotation.</title>
        <authorList>
            <consortium name="The Broad Institute Genomics Platform"/>
            <consortium name="The Broad Institute Genome Sequencing Center for Infectious Disease"/>
            <person name="Wu L."/>
            <person name="Ma J."/>
        </authorList>
    </citation>
    <scope>NUCLEOTIDE SEQUENCE [LARGE SCALE GENOMIC DNA]</scope>
    <source>
        <strain evidence="3">CGMCC 4.7242</strain>
    </source>
</reference>
<dbReference type="Gene3D" id="3.20.20.370">
    <property type="entry name" value="Glycoside hydrolase/deacetylase"/>
    <property type="match status" value="1"/>
</dbReference>
<feature type="region of interest" description="Disordered" evidence="1">
    <location>
        <begin position="38"/>
        <end position="110"/>
    </location>
</feature>
<evidence type="ECO:0000256" key="1">
    <source>
        <dbReference type="SAM" id="MobiDB-lite"/>
    </source>
</evidence>
<evidence type="ECO:0008006" key="4">
    <source>
        <dbReference type="Google" id="ProtNLM"/>
    </source>
</evidence>
<evidence type="ECO:0000313" key="3">
    <source>
        <dbReference type="Proteomes" id="UP001597353"/>
    </source>
</evidence>
<protein>
    <recommendedName>
        <fullName evidence="4">DUF4350 domain-containing protein</fullName>
    </recommendedName>
</protein>
<comment type="caution">
    <text evidence="2">The sequence shown here is derived from an EMBL/GenBank/DDBJ whole genome shotgun (WGS) entry which is preliminary data.</text>
</comment>
<organism evidence="2 3">
    <name type="scientific">Halodurantibacterium flavum</name>
    <dbReference type="NCBI Taxonomy" id="1382802"/>
    <lineage>
        <taxon>Bacteria</taxon>
        <taxon>Pseudomonadati</taxon>
        <taxon>Pseudomonadota</taxon>
        <taxon>Alphaproteobacteria</taxon>
        <taxon>Rhodobacterales</taxon>
        <taxon>Paracoccaceae</taxon>
        <taxon>Halodurantibacterium</taxon>
    </lineage>
</organism>
<evidence type="ECO:0000313" key="2">
    <source>
        <dbReference type="EMBL" id="MFD1912314.1"/>
    </source>
</evidence>
<dbReference type="Proteomes" id="UP001597353">
    <property type="component" value="Unassembled WGS sequence"/>
</dbReference>
<proteinExistence type="predicted"/>
<dbReference type="EMBL" id="JBHUGH010000006">
    <property type="protein sequence ID" value="MFD1912314.1"/>
    <property type="molecule type" value="Genomic_DNA"/>
</dbReference>